<accession>A0A0C2H731</accession>
<dbReference type="PANTHER" id="PTHR47331:SF1">
    <property type="entry name" value="GAG-LIKE PROTEIN"/>
    <property type="match status" value="1"/>
</dbReference>
<keyword evidence="3" id="KW-1185">Reference proteome</keyword>
<dbReference type="OrthoDB" id="6020750at2759"/>
<name>A0A0C2H731_9BILA</name>
<dbReference type="InterPro" id="IPR008737">
    <property type="entry name" value="DUF1758"/>
</dbReference>
<dbReference type="InterPro" id="IPR001969">
    <property type="entry name" value="Aspartic_peptidase_AS"/>
</dbReference>
<dbReference type="EMBL" id="KN727628">
    <property type="protein sequence ID" value="KIH65271.1"/>
    <property type="molecule type" value="Genomic_DNA"/>
</dbReference>
<protein>
    <recommendedName>
        <fullName evidence="1">DUF1758 domain-containing protein</fullName>
    </recommendedName>
</protein>
<dbReference type="Pfam" id="PF05585">
    <property type="entry name" value="DUF1758"/>
    <property type="match status" value="1"/>
</dbReference>
<dbReference type="PROSITE" id="PS00141">
    <property type="entry name" value="ASP_PROTEASE"/>
    <property type="match status" value="1"/>
</dbReference>
<reference evidence="2 3" key="1">
    <citation type="submission" date="2013-12" db="EMBL/GenBank/DDBJ databases">
        <title>Draft genome of the parsitic nematode Ancylostoma duodenale.</title>
        <authorList>
            <person name="Mitreva M."/>
        </authorList>
    </citation>
    <scope>NUCLEOTIDE SEQUENCE [LARGE SCALE GENOMIC DNA]</scope>
    <source>
        <strain evidence="2 3">Zhejiang</strain>
    </source>
</reference>
<dbReference type="InterPro" id="IPR021109">
    <property type="entry name" value="Peptidase_aspartic_dom_sf"/>
</dbReference>
<organism evidence="2 3">
    <name type="scientific">Ancylostoma duodenale</name>
    <dbReference type="NCBI Taxonomy" id="51022"/>
    <lineage>
        <taxon>Eukaryota</taxon>
        <taxon>Metazoa</taxon>
        <taxon>Ecdysozoa</taxon>
        <taxon>Nematoda</taxon>
        <taxon>Chromadorea</taxon>
        <taxon>Rhabditida</taxon>
        <taxon>Rhabditina</taxon>
        <taxon>Rhabditomorpha</taxon>
        <taxon>Strongyloidea</taxon>
        <taxon>Ancylostomatidae</taxon>
        <taxon>Ancylostomatinae</taxon>
        <taxon>Ancylostoma</taxon>
    </lineage>
</organism>
<evidence type="ECO:0000313" key="3">
    <source>
        <dbReference type="Proteomes" id="UP000054047"/>
    </source>
</evidence>
<evidence type="ECO:0000259" key="1">
    <source>
        <dbReference type="Pfam" id="PF05585"/>
    </source>
</evidence>
<evidence type="ECO:0000313" key="2">
    <source>
        <dbReference type="EMBL" id="KIH65271.1"/>
    </source>
</evidence>
<dbReference type="PANTHER" id="PTHR47331">
    <property type="entry name" value="PHD-TYPE DOMAIN-CONTAINING PROTEIN"/>
    <property type="match status" value="1"/>
</dbReference>
<feature type="domain" description="DUF1758" evidence="1">
    <location>
        <begin position="10"/>
        <end position="153"/>
    </location>
</feature>
<dbReference type="Gene3D" id="2.40.70.10">
    <property type="entry name" value="Acid Proteases"/>
    <property type="match status" value="1"/>
</dbReference>
<dbReference type="GO" id="GO:0006508">
    <property type="term" value="P:proteolysis"/>
    <property type="evidence" value="ECO:0007669"/>
    <property type="project" value="InterPro"/>
</dbReference>
<sequence>MATYGRAVNQKTGALEKISILLDTGSQHSYIRENTAVRLQLPLGPFKTCSVVTFGGQQSVELPATTIVVLVDLREKQIPIRLSTRKLITSVCPHSITPNNPSYHHKSIAENKEIKIDILLGIDYYWEIVDQNTVKSPANGLTKISTCFGPITSGTMHMPQHRTFVTKETQDEENYAADIMLSRMWDSETVGIHDDPDPSADQKVNEDIIEQFIKTTVIKDGRIYVKFPWKKTHPRMDDNKNLARRRLENQYQRYRNKPEFWKAYCDTFRQQLSSGIIEEVEENLFNGTKVYYLPYQVVIKDSQTTKHRIVYDASSHYRGSPSLIVFTKVQLYF</sequence>
<dbReference type="Proteomes" id="UP000054047">
    <property type="component" value="Unassembled WGS sequence"/>
</dbReference>
<gene>
    <name evidence="2" type="ORF">ANCDUO_04410</name>
</gene>
<dbReference type="GO" id="GO:0004190">
    <property type="term" value="F:aspartic-type endopeptidase activity"/>
    <property type="evidence" value="ECO:0007669"/>
    <property type="project" value="InterPro"/>
</dbReference>
<proteinExistence type="predicted"/>
<dbReference type="AlphaFoldDB" id="A0A0C2H731"/>